<evidence type="ECO:0000313" key="3">
    <source>
        <dbReference type="Proteomes" id="UP000324585"/>
    </source>
</evidence>
<feature type="domain" description="Glycolipid transfer protein" evidence="1">
    <location>
        <begin position="49"/>
        <end position="195"/>
    </location>
</feature>
<dbReference type="GO" id="GO:1902387">
    <property type="term" value="F:ceramide 1-phosphate binding"/>
    <property type="evidence" value="ECO:0007669"/>
    <property type="project" value="TreeGrafter"/>
</dbReference>
<dbReference type="PANTHER" id="PTHR10219">
    <property type="entry name" value="GLYCOLIPID TRANSFER PROTEIN-RELATED"/>
    <property type="match status" value="1"/>
</dbReference>
<evidence type="ECO:0000259" key="1">
    <source>
        <dbReference type="Pfam" id="PF08718"/>
    </source>
</evidence>
<dbReference type="Gene3D" id="1.10.3520.10">
    <property type="entry name" value="Glycolipid transfer protein"/>
    <property type="match status" value="1"/>
</dbReference>
<gene>
    <name evidence="2" type="ORF">FVE85_8760</name>
</gene>
<protein>
    <submittedName>
        <fullName evidence="2">Ceramide-1-phosphate transfer protein</fullName>
    </submittedName>
</protein>
<dbReference type="GO" id="GO:0016020">
    <property type="term" value="C:membrane"/>
    <property type="evidence" value="ECO:0007669"/>
    <property type="project" value="TreeGrafter"/>
</dbReference>
<dbReference type="GO" id="GO:0005829">
    <property type="term" value="C:cytosol"/>
    <property type="evidence" value="ECO:0007669"/>
    <property type="project" value="TreeGrafter"/>
</dbReference>
<dbReference type="EMBL" id="VRMN01000007">
    <property type="protein sequence ID" value="KAA8493315.1"/>
    <property type="molecule type" value="Genomic_DNA"/>
</dbReference>
<dbReference type="SUPFAM" id="SSF110004">
    <property type="entry name" value="Glycolipid transfer protein, GLTP"/>
    <property type="match status" value="1"/>
</dbReference>
<dbReference type="AlphaFoldDB" id="A0A5J4YQ35"/>
<dbReference type="OrthoDB" id="1207at2759"/>
<dbReference type="PANTHER" id="PTHR10219:SF43">
    <property type="entry name" value="GLYCOLIPID TRANSFER PROTEIN DOMAIN-CONTAINING PROTEIN"/>
    <property type="match status" value="1"/>
</dbReference>
<comment type="caution">
    <text evidence="2">The sequence shown here is derived from an EMBL/GenBank/DDBJ whole genome shotgun (WGS) entry which is preliminary data.</text>
</comment>
<dbReference type="InterPro" id="IPR014830">
    <property type="entry name" value="Glycolipid_transfer_prot_dom"/>
</dbReference>
<organism evidence="2 3">
    <name type="scientific">Porphyridium purpureum</name>
    <name type="common">Red alga</name>
    <name type="synonym">Porphyridium cruentum</name>
    <dbReference type="NCBI Taxonomy" id="35688"/>
    <lineage>
        <taxon>Eukaryota</taxon>
        <taxon>Rhodophyta</taxon>
        <taxon>Bangiophyceae</taxon>
        <taxon>Porphyridiales</taxon>
        <taxon>Porphyridiaceae</taxon>
        <taxon>Porphyridium</taxon>
    </lineage>
</organism>
<proteinExistence type="predicted"/>
<dbReference type="Pfam" id="PF08718">
    <property type="entry name" value="GLTP"/>
    <property type="match status" value="1"/>
</dbReference>
<reference evidence="3" key="1">
    <citation type="journal article" date="2019" name="Nat. Commun.">
        <title>Expansion of phycobilisome linker gene families in mesophilic red algae.</title>
        <authorList>
            <person name="Lee J."/>
            <person name="Kim D."/>
            <person name="Bhattacharya D."/>
            <person name="Yoon H.S."/>
        </authorList>
    </citation>
    <scope>NUCLEOTIDE SEQUENCE [LARGE SCALE GENOMIC DNA]</scope>
    <source>
        <strain evidence="3">CCMP 1328</strain>
    </source>
</reference>
<dbReference type="Proteomes" id="UP000324585">
    <property type="component" value="Unassembled WGS sequence"/>
</dbReference>
<evidence type="ECO:0000313" key="2">
    <source>
        <dbReference type="EMBL" id="KAA8493315.1"/>
    </source>
</evidence>
<dbReference type="OMA" id="FSHACTL"/>
<keyword evidence="3" id="KW-1185">Reference proteome</keyword>
<sequence>MATSVAADAGGAAVSVAAVPAKFDFERMLVAFEEIKFSRAPDAGAALPDTALFVLAMKEVALLFDHLGTGFGFVRADVETKTAVIYEYYAQDTTKNAFLSDMVEAEMDAGTIRKKPPPSTGRTLLRLMWATKFLYLLMVELSEAYKPDSKKTLKSAVSTAYDAALAPNHGWVVRKAVGVAVNLLPTKDVFLQNLGVDASRRDEYLKRVQVAFEPLVRKMYAYYEKHQLLDLP</sequence>
<dbReference type="InterPro" id="IPR036497">
    <property type="entry name" value="GLTP_sf"/>
</dbReference>
<accession>A0A5J4YQ35</accession>
<dbReference type="GO" id="GO:1902388">
    <property type="term" value="F:ceramide 1-phosphate transfer activity"/>
    <property type="evidence" value="ECO:0007669"/>
    <property type="project" value="TreeGrafter"/>
</dbReference>
<name>A0A5J4YQ35_PORPP</name>